<dbReference type="Proteomes" id="UP000254293">
    <property type="component" value="Unassembled WGS sequence"/>
</dbReference>
<accession>A0A377R0E6</accession>
<evidence type="ECO:0000313" key="2">
    <source>
        <dbReference type="Proteomes" id="UP000254293"/>
    </source>
</evidence>
<gene>
    <name evidence="1" type="ORF">NCTC13336_01199</name>
</gene>
<name>A0A377R0E6_9NEIS</name>
<protein>
    <submittedName>
        <fullName evidence="1">Uncharacterized protein</fullName>
    </submittedName>
</protein>
<reference evidence="1 2" key="1">
    <citation type="submission" date="2018-06" db="EMBL/GenBank/DDBJ databases">
        <authorList>
            <consortium name="Pathogen Informatics"/>
            <person name="Doyle S."/>
        </authorList>
    </citation>
    <scope>NUCLEOTIDE SEQUENCE [LARGE SCALE GENOMIC DNA]</scope>
    <source>
        <strain evidence="1 2">NCTC13336</strain>
    </source>
</reference>
<keyword evidence="2" id="KW-1185">Reference proteome</keyword>
<dbReference type="EMBL" id="UGJJ01000001">
    <property type="protein sequence ID" value="STR00973.1"/>
    <property type="molecule type" value="Genomic_DNA"/>
</dbReference>
<evidence type="ECO:0000313" key="1">
    <source>
        <dbReference type="EMBL" id="STR00973.1"/>
    </source>
</evidence>
<organism evidence="1 2">
    <name type="scientific">Kingella potus</name>
    <dbReference type="NCBI Taxonomy" id="265175"/>
    <lineage>
        <taxon>Bacteria</taxon>
        <taxon>Pseudomonadati</taxon>
        <taxon>Pseudomonadota</taxon>
        <taxon>Betaproteobacteria</taxon>
        <taxon>Neisseriales</taxon>
        <taxon>Neisseriaceae</taxon>
        <taxon>Kingella</taxon>
    </lineage>
</organism>
<dbReference type="AlphaFoldDB" id="A0A377R0E6"/>
<proteinExistence type="predicted"/>
<sequence length="37" mass="3937">MSCDYEARIKANTTDLAALNGQPLKTLLAENTGGEIN</sequence>